<keyword evidence="3" id="KW-1185">Reference proteome</keyword>
<sequence>MRSSSNSSTVLIRRDEMMTDEATQSRPRDMPPPRLSARAVPSSSHPPGPPSASPLPPLLSATALHASVTASAIAAIARSVCTLLGPQRTLKCTASEPAALSSDALALLDWLTVEHPAGLVLLEACETLHAAHGGGVTTLVCLVGALAPAVRELCAHGFATHAVLRAVRRAAQLCCARLDECALPVLLAAPWGEQNVHAAPPPHEEDVAHEEEAAHEEDVAWFFTEEAPAASAEEALSLKERGNALLRRGALAEARACYDGAVEAYEALHAQHAASHAHSLAVSLSNRALLLCKMGRAEAALADAVRAVRLDATYRKAHHREGAALELLGRHAEAAAAFRRAAAPPPPAAAAEAAAEAEAALGALGAALSHGAEAEMRLAVRCGALLGAPPWRVARRVHVQRLVGAAAERSAVLLGWVHALPRPERSALGAWLGEEERRARVALLDADLDGSLLGDGAEEVVDGAAALRARVRRREELTQRMASGLSALGVRLLLVRGGAEPSLAASCAARGVGVVCALGPRAMAALADALGAAPLCDCRALLSAAPADALAVRVRLYVGGVAPAEEAVAYAYGGEAPNAADSVEDAYLCVRPELPSSVLTTVLACGRTEPLARETERRFLACLARLQAALQARRVLPGAGVCELLCVCCLEAAAEERREAEAAAEPAASSLHQQHETMALLRREAMLAFAGALRALVAQVLQNAGDRPADAEKKVERALERWRSVTPYEAVEWCGPFAPKGDSPAFRDGQACPLLGLDGLAPHTPIYDDLGAKKAAFMASVDALQLLFGSDLLIVNQSRQHPTSR</sequence>
<dbReference type="InterPro" id="IPR027409">
    <property type="entry name" value="GroEL-like_apical_dom_sf"/>
</dbReference>
<dbReference type="Gene3D" id="1.10.560.10">
    <property type="entry name" value="GroEL-like equatorial domain"/>
    <property type="match status" value="2"/>
</dbReference>
<dbReference type="GO" id="GO:0005524">
    <property type="term" value="F:ATP binding"/>
    <property type="evidence" value="ECO:0007669"/>
    <property type="project" value="InterPro"/>
</dbReference>
<dbReference type="Proteomes" id="UP001515480">
    <property type="component" value="Unassembled WGS sequence"/>
</dbReference>
<name>A0AB34JBR2_PRYPA</name>
<dbReference type="InterPro" id="IPR027413">
    <property type="entry name" value="GROEL-like_equatorial_sf"/>
</dbReference>
<dbReference type="Pfam" id="PF00118">
    <property type="entry name" value="Cpn60_TCP1"/>
    <property type="match status" value="2"/>
</dbReference>
<accession>A0AB34JBR2</accession>
<dbReference type="SUPFAM" id="SSF52029">
    <property type="entry name" value="GroEL apical domain-like"/>
    <property type="match status" value="1"/>
</dbReference>
<evidence type="ECO:0000256" key="1">
    <source>
        <dbReference type="SAM" id="MobiDB-lite"/>
    </source>
</evidence>
<dbReference type="Gene3D" id="1.25.40.10">
    <property type="entry name" value="Tetratricopeptide repeat domain"/>
    <property type="match status" value="1"/>
</dbReference>
<comment type="caution">
    <text evidence="2">The sequence shown here is derived from an EMBL/GenBank/DDBJ whole genome shotgun (WGS) entry which is preliminary data.</text>
</comment>
<evidence type="ECO:0000313" key="2">
    <source>
        <dbReference type="EMBL" id="KAL1519011.1"/>
    </source>
</evidence>
<dbReference type="InterPro" id="IPR019734">
    <property type="entry name" value="TPR_rpt"/>
</dbReference>
<dbReference type="PANTHER" id="PTHR46883:SF1">
    <property type="entry name" value="BARDET-BIEDL SYNDROME 12 PROTEIN"/>
    <property type="match status" value="1"/>
</dbReference>
<dbReference type="PANTHER" id="PTHR46883">
    <property type="entry name" value="BARDET-BIEDL SYNDROME 12 PROTEIN"/>
    <property type="match status" value="1"/>
</dbReference>
<dbReference type="InterPro" id="IPR011990">
    <property type="entry name" value="TPR-like_helical_dom_sf"/>
</dbReference>
<protein>
    <submittedName>
        <fullName evidence="2">Uncharacterized protein</fullName>
    </submittedName>
</protein>
<proteinExistence type="predicted"/>
<feature type="compositionally biased region" description="Pro residues" evidence="1">
    <location>
        <begin position="44"/>
        <end position="56"/>
    </location>
</feature>
<evidence type="ECO:0000313" key="3">
    <source>
        <dbReference type="Proteomes" id="UP001515480"/>
    </source>
</evidence>
<dbReference type="SUPFAM" id="SSF48592">
    <property type="entry name" value="GroEL equatorial domain-like"/>
    <property type="match status" value="1"/>
</dbReference>
<feature type="compositionally biased region" description="Polar residues" evidence="1">
    <location>
        <begin position="1"/>
        <end position="10"/>
    </location>
</feature>
<gene>
    <name evidence="2" type="ORF">AB1Y20_003280</name>
</gene>
<reference evidence="2 3" key="1">
    <citation type="journal article" date="2024" name="Science">
        <title>Giant polyketide synthase enzymes in the biosynthesis of giant marine polyether toxins.</title>
        <authorList>
            <person name="Fallon T.R."/>
            <person name="Shende V.V."/>
            <person name="Wierzbicki I.H."/>
            <person name="Pendleton A.L."/>
            <person name="Watervoot N.F."/>
            <person name="Auber R.P."/>
            <person name="Gonzalez D.J."/>
            <person name="Wisecaver J.H."/>
            <person name="Moore B.S."/>
        </authorList>
    </citation>
    <scope>NUCLEOTIDE SEQUENCE [LARGE SCALE GENOMIC DNA]</scope>
    <source>
        <strain evidence="2 3">12B1</strain>
    </source>
</reference>
<feature type="region of interest" description="Disordered" evidence="1">
    <location>
        <begin position="1"/>
        <end position="56"/>
    </location>
</feature>
<dbReference type="SUPFAM" id="SSF48452">
    <property type="entry name" value="TPR-like"/>
    <property type="match status" value="1"/>
</dbReference>
<organism evidence="2 3">
    <name type="scientific">Prymnesium parvum</name>
    <name type="common">Toxic golden alga</name>
    <dbReference type="NCBI Taxonomy" id="97485"/>
    <lineage>
        <taxon>Eukaryota</taxon>
        <taxon>Haptista</taxon>
        <taxon>Haptophyta</taxon>
        <taxon>Prymnesiophyceae</taxon>
        <taxon>Prymnesiales</taxon>
        <taxon>Prymnesiaceae</taxon>
        <taxon>Prymnesium</taxon>
    </lineage>
</organism>
<dbReference type="InterPro" id="IPR042984">
    <property type="entry name" value="BBS12"/>
</dbReference>
<dbReference type="InterPro" id="IPR002423">
    <property type="entry name" value="Cpn60/GroEL/TCP-1"/>
</dbReference>
<dbReference type="GO" id="GO:0045494">
    <property type="term" value="P:photoreceptor cell maintenance"/>
    <property type="evidence" value="ECO:0007669"/>
    <property type="project" value="TreeGrafter"/>
</dbReference>
<dbReference type="EMBL" id="JBGBPQ010000010">
    <property type="protein sequence ID" value="KAL1519011.1"/>
    <property type="molecule type" value="Genomic_DNA"/>
</dbReference>
<dbReference type="Gene3D" id="3.50.7.10">
    <property type="entry name" value="GroEL"/>
    <property type="match status" value="1"/>
</dbReference>
<dbReference type="SMART" id="SM00028">
    <property type="entry name" value="TPR"/>
    <property type="match status" value="3"/>
</dbReference>
<dbReference type="GO" id="GO:0051131">
    <property type="term" value="P:chaperone-mediated protein complex assembly"/>
    <property type="evidence" value="ECO:0007669"/>
    <property type="project" value="InterPro"/>
</dbReference>
<dbReference type="AlphaFoldDB" id="A0AB34JBR2"/>